<reference evidence="9" key="1">
    <citation type="journal article" date="2021" name="PeerJ">
        <title>Extensive microbial diversity within the chicken gut microbiome revealed by metagenomics and culture.</title>
        <authorList>
            <person name="Gilroy R."/>
            <person name="Ravi A."/>
            <person name="Getino M."/>
            <person name="Pursley I."/>
            <person name="Horton D.L."/>
            <person name="Alikhan N.F."/>
            <person name="Baker D."/>
            <person name="Gharbi K."/>
            <person name="Hall N."/>
            <person name="Watson M."/>
            <person name="Adriaenssens E.M."/>
            <person name="Foster-Nyarko E."/>
            <person name="Jarju S."/>
            <person name="Secka A."/>
            <person name="Antonio M."/>
            <person name="Oren A."/>
            <person name="Chaudhuri R.R."/>
            <person name="La Ragione R."/>
            <person name="Hildebrand F."/>
            <person name="Pallen M.J."/>
        </authorList>
    </citation>
    <scope>NUCLEOTIDE SEQUENCE</scope>
    <source>
        <strain evidence="9">CHK180-15479</strain>
    </source>
</reference>
<accession>A0A9D2SG74</accession>
<sequence>MTESIKQLQKGLHDGIPIGLGYLAVSFTFGIMAAGAGLTAPEAVLMSFTNLTSAGQFAGLGIIQAGGSLLEMAAAQLIINLRYCLMSCALSQKFSPDMPFLHRFFVSYGVTDEIFGVSVCRQGELSPFYNYGLMGTAVPGWTLGTLLGALSGGLLPARLLSALNVALYGMFLAVVIPPARENRILAGVILISMALSALFSWLPALNGLSSGTVIIVLTILIAGGAAWLCPVKEDEEDGRNP</sequence>
<evidence type="ECO:0000256" key="8">
    <source>
        <dbReference type="SAM" id="Phobius"/>
    </source>
</evidence>
<dbReference type="PANTHER" id="PTHR34979">
    <property type="entry name" value="INNER MEMBRANE PROTEIN YGAZ"/>
    <property type="match status" value="1"/>
</dbReference>
<dbReference type="GO" id="GO:0005886">
    <property type="term" value="C:plasma membrane"/>
    <property type="evidence" value="ECO:0007669"/>
    <property type="project" value="UniProtKB-SubCell"/>
</dbReference>
<keyword evidence="3" id="KW-0813">Transport</keyword>
<feature type="transmembrane region" description="Helical" evidence="8">
    <location>
        <begin position="60"/>
        <end position="85"/>
    </location>
</feature>
<dbReference type="Pfam" id="PF03591">
    <property type="entry name" value="AzlC"/>
    <property type="match status" value="1"/>
</dbReference>
<comment type="similarity">
    <text evidence="2">Belongs to the AzlC family.</text>
</comment>
<keyword evidence="4" id="KW-1003">Cell membrane</keyword>
<organism evidence="9 10">
    <name type="scientific">Candidatus Enterocloster excrementipullorum</name>
    <dbReference type="NCBI Taxonomy" id="2838559"/>
    <lineage>
        <taxon>Bacteria</taxon>
        <taxon>Bacillati</taxon>
        <taxon>Bacillota</taxon>
        <taxon>Clostridia</taxon>
        <taxon>Lachnospirales</taxon>
        <taxon>Lachnospiraceae</taxon>
        <taxon>Enterocloster</taxon>
    </lineage>
</organism>
<feature type="transmembrane region" description="Helical" evidence="8">
    <location>
        <begin position="208"/>
        <end position="229"/>
    </location>
</feature>
<evidence type="ECO:0000256" key="7">
    <source>
        <dbReference type="ARBA" id="ARBA00023136"/>
    </source>
</evidence>
<dbReference type="Proteomes" id="UP000823910">
    <property type="component" value="Unassembled WGS sequence"/>
</dbReference>
<dbReference type="InterPro" id="IPR011606">
    <property type="entry name" value="Brnchd-chn_aa_trnsp_permease"/>
</dbReference>
<evidence type="ECO:0000256" key="4">
    <source>
        <dbReference type="ARBA" id="ARBA00022475"/>
    </source>
</evidence>
<feature type="transmembrane region" description="Helical" evidence="8">
    <location>
        <begin position="131"/>
        <end position="151"/>
    </location>
</feature>
<gene>
    <name evidence="9" type="ORF">H9704_04150</name>
</gene>
<comment type="subcellular location">
    <subcellularLocation>
        <location evidence="1">Cell membrane</location>
        <topology evidence="1">Multi-pass membrane protein</topology>
    </subcellularLocation>
</comment>
<feature type="transmembrane region" description="Helical" evidence="8">
    <location>
        <begin position="20"/>
        <end position="40"/>
    </location>
</feature>
<evidence type="ECO:0000256" key="1">
    <source>
        <dbReference type="ARBA" id="ARBA00004651"/>
    </source>
</evidence>
<name>A0A9D2SG74_9FIRM</name>
<evidence type="ECO:0000313" key="9">
    <source>
        <dbReference type="EMBL" id="HJC05331.1"/>
    </source>
</evidence>
<feature type="transmembrane region" description="Helical" evidence="8">
    <location>
        <begin position="184"/>
        <end position="202"/>
    </location>
</feature>
<evidence type="ECO:0000256" key="3">
    <source>
        <dbReference type="ARBA" id="ARBA00022448"/>
    </source>
</evidence>
<dbReference type="AlphaFoldDB" id="A0A9D2SG74"/>
<feature type="transmembrane region" description="Helical" evidence="8">
    <location>
        <begin position="157"/>
        <end position="177"/>
    </location>
</feature>
<dbReference type="GO" id="GO:1903785">
    <property type="term" value="P:L-valine transmembrane transport"/>
    <property type="evidence" value="ECO:0007669"/>
    <property type="project" value="TreeGrafter"/>
</dbReference>
<evidence type="ECO:0000256" key="6">
    <source>
        <dbReference type="ARBA" id="ARBA00022989"/>
    </source>
</evidence>
<evidence type="ECO:0000313" key="10">
    <source>
        <dbReference type="Proteomes" id="UP000823910"/>
    </source>
</evidence>
<evidence type="ECO:0000256" key="2">
    <source>
        <dbReference type="ARBA" id="ARBA00010735"/>
    </source>
</evidence>
<keyword evidence="7 8" id="KW-0472">Membrane</keyword>
<keyword evidence="6 8" id="KW-1133">Transmembrane helix</keyword>
<keyword evidence="5 8" id="KW-0812">Transmembrane</keyword>
<protein>
    <submittedName>
        <fullName evidence="9">AzlC family ABC transporter permease</fullName>
    </submittedName>
</protein>
<evidence type="ECO:0000256" key="5">
    <source>
        <dbReference type="ARBA" id="ARBA00022692"/>
    </source>
</evidence>
<reference evidence="9" key="2">
    <citation type="submission" date="2021-04" db="EMBL/GenBank/DDBJ databases">
        <authorList>
            <person name="Gilroy R."/>
        </authorList>
    </citation>
    <scope>NUCLEOTIDE SEQUENCE</scope>
    <source>
        <strain evidence="9">CHK180-15479</strain>
    </source>
</reference>
<comment type="caution">
    <text evidence="9">The sequence shown here is derived from an EMBL/GenBank/DDBJ whole genome shotgun (WGS) entry which is preliminary data.</text>
</comment>
<dbReference type="EMBL" id="DWWT01000017">
    <property type="protein sequence ID" value="HJC05331.1"/>
    <property type="molecule type" value="Genomic_DNA"/>
</dbReference>
<dbReference type="PANTHER" id="PTHR34979:SF1">
    <property type="entry name" value="INNER MEMBRANE PROTEIN YGAZ"/>
    <property type="match status" value="1"/>
</dbReference>
<proteinExistence type="inferred from homology"/>